<proteinExistence type="predicted"/>
<name>A0A481YWB2_9VIRU</name>
<sequence>MAQLVLVRAHALDNCDENSHDEVYELVMEDLLFQSLLGRAKNADTWLTTCVSTVSEWKQCLEKKSAAYDGLALDTHWKDWKYRVSIAVTYTHNKKLIDAFLLLRPPSRDDARVRACDPAPDRFFELFED</sequence>
<dbReference type="EMBL" id="MK500342">
    <property type="protein sequence ID" value="QBK87065.1"/>
    <property type="molecule type" value="Genomic_DNA"/>
</dbReference>
<accession>A0A481YWB2</accession>
<evidence type="ECO:0000313" key="1">
    <source>
        <dbReference type="EMBL" id="QBK87065.1"/>
    </source>
</evidence>
<organism evidence="1">
    <name type="scientific">Marseillevirus LCMAC103</name>
    <dbReference type="NCBI Taxonomy" id="2506604"/>
    <lineage>
        <taxon>Viruses</taxon>
        <taxon>Varidnaviria</taxon>
        <taxon>Bamfordvirae</taxon>
        <taxon>Nucleocytoviricota</taxon>
        <taxon>Megaviricetes</taxon>
        <taxon>Pimascovirales</taxon>
        <taxon>Pimascovirales incertae sedis</taxon>
        <taxon>Marseilleviridae</taxon>
    </lineage>
</organism>
<gene>
    <name evidence="1" type="ORF">LCMAC103_04090</name>
</gene>
<reference evidence="1" key="1">
    <citation type="journal article" date="2019" name="MBio">
        <title>Virus Genomes from Deep Sea Sediments Expand the Ocean Megavirome and Support Independent Origins of Viral Gigantism.</title>
        <authorList>
            <person name="Backstrom D."/>
            <person name="Yutin N."/>
            <person name="Jorgensen S.L."/>
            <person name="Dharamshi J."/>
            <person name="Homa F."/>
            <person name="Zaremba-Niedwiedzka K."/>
            <person name="Spang A."/>
            <person name="Wolf Y.I."/>
            <person name="Koonin E.V."/>
            <person name="Ettema T.J."/>
        </authorList>
    </citation>
    <scope>NUCLEOTIDE SEQUENCE</scope>
</reference>
<protein>
    <submittedName>
        <fullName evidence="1">Uncharacterized protein</fullName>
    </submittedName>
</protein>